<evidence type="ECO:0000259" key="2">
    <source>
        <dbReference type="Pfam" id="PF13579"/>
    </source>
</evidence>
<dbReference type="GO" id="GO:0047265">
    <property type="term" value="F:poly(glycerol-phosphate) alpha-glucosyltransferase activity"/>
    <property type="evidence" value="ECO:0007669"/>
    <property type="project" value="UniProtKB-EC"/>
</dbReference>
<dbReference type="SUPFAM" id="SSF53756">
    <property type="entry name" value="UDP-Glycosyltransferase/glycogen phosphorylase"/>
    <property type="match status" value="1"/>
</dbReference>
<dbReference type="EC" id="2.4.1.52" evidence="3"/>
<feature type="domain" description="Glycosyltransferase subfamily 4-like N-terminal" evidence="2">
    <location>
        <begin position="22"/>
        <end position="175"/>
    </location>
</feature>
<accession>A0A9X2V7J0</accession>
<dbReference type="InterPro" id="IPR001296">
    <property type="entry name" value="Glyco_trans_1"/>
</dbReference>
<keyword evidence="3" id="KW-0808">Transferase</keyword>
<gene>
    <name evidence="3" type="ORF">GGP45_003082</name>
</gene>
<dbReference type="InterPro" id="IPR028098">
    <property type="entry name" value="Glyco_trans_4-like_N"/>
</dbReference>
<keyword evidence="3" id="KW-0328">Glycosyltransferase</keyword>
<organism evidence="3 4">
    <name type="scientific">Salinibacter ruber</name>
    <dbReference type="NCBI Taxonomy" id="146919"/>
    <lineage>
        <taxon>Bacteria</taxon>
        <taxon>Pseudomonadati</taxon>
        <taxon>Rhodothermota</taxon>
        <taxon>Rhodothermia</taxon>
        <taxon>Rhodothermales</taxon>
        <taxon>Salinibacteraceae</taxon>
        <taxon>Salinibacter</taxon>
    </lineage>
</organism>
<comment type="caution">
    <text evidence="3">The sequence shown here is derived from an EMBL/GenBank/DDBJ whole genome shotgun (WGS) entry which is preliminary data.</text>
</comment>
<protein>
    <submittedName>
        <fullName evidence="3">Poly(Glycerol-phosphate) alpha-glucosyltransferase</fullName>
        <ecNumber evidence="3">2.4.1.52</ecNumber>
    </submittedName>
</protein>
<evidence type="ECO:0000259" key="1">
    <source>
        <dbReference type="Pfam" id="PF00534"/>
    </source>
</evidence>
<proteinExistence type="predicted"/>
<dbReference type="Pfam" id="PF00534">
    <property type="entry name" value="Glycos_transf_1"/>
    <property type="match status" value="1"/>
</dbReference>
<sequence length="387" mass="43062">MKTTILTPSLSRQAGGIFEAERRLSQALHRLPDVEIEVVGLRDEKTTADLPDWAPLTPTVLPTWGPEAFGYSPDLVNTLLGTDADLLHLHALWMYTTVAALQWRRATQRPHVVSVHGMLDSWAVNNAEWKKQIVGWLYEHRSLRQAACLHALNDEEYEAIRDYGLETPVCVVPNGVDLPGTAPDRAPPWAETGVPEGDRVLLFLGRLHPKKGLSELLAAWEKVEPNGWHLAIIGWDDGGHEAVLQDQATEAGLTDRVHFLGPRFGEEKGAAFHHADAFILPSHSEGLPMAVLEAWSYRLPVLMTPACNLSEGFRSGAALSIEPSAQGIADGLGRLLDRTFDEWREMGEKGRALVEQSYTWPQIARTMREVYRWVLGEGPRPDCVYVD</sequence>
<evidence type="ECO:0000313" key="3">
    <source>
        <dbReference type="EMBL" id="MCS4122715.1"/>
    </source>
</evidence>
<dbReference type="PANTHER" id="PTHR12526:SF637">
    <property type="entry name" value="GLYCOSYLTRANSFERASE EPSF-RELATED"/>
    <property type="match status" value="1"/>
</dbReference>
<dbReference type="Proteomes" id="UP001155144">
    <property type="component" value="Unassembled WGS sequence"/>
</dbReference>
<dbReference type="RefSeq" id="WP_259040425.1">
    <property type="nucleotide sequence ID" value="NZ_JANUBL010000009.1"/>
</dbReference>
<evidence type="ECO:0000313" key="4">
    <source>
        <dbReference type="Proteomes" id="UP001155144"/>
    </source>
</evidence>
<dbReference type="AlphaFoldDB" id="A0A9X2V7J0"/>
<dbReference type="EMBL" id="JANUBL010000009">
    <property type="protein sequence ID" value="MCS4122715.1"/>
    <property type="molecule type" value="Genomic_DNA"/>
</dbReference>
<reference evidence="3" key="1">
    <citation type="submission" date="2022-08" db="EMBL/GenBank/DDBJ databases">
        <title>Genomic Encyclopedia of Type Strains, Phase V (KMG-V): Genome sequencing to study the core and pangenomes of soil and plant-associated prokaryotes.</title>
        <authorList>
            <person name="Whitman W."/>
        </authorList>
    </citation>
    <scope>NUCLEOTIDE SEQUENCE</scope>
    <source>
        <strain evidence="3">SP3026</strain>
    </source>
</reference>
<dbReference type="PANTHER" id="PTHR12526">
    <property type="entry name" value="GLYCOSYLTRANSFERASE"/>
    <property type="match status" value="1"/>
</dbReference>
<dbReference type="Gene3D" id="3.40.50.2000">
    <property type="entry name" value="Glycogen Phosphorylase B"/>
    <property type="match status" value="2"/>
</dbReference>
<feature type="domain" description="Glycosyl transferase family 1" evidence="1">
    <location>
        <begin position="192"/>
        <end position="351"/>
    </location>
</feature>
<dbReference type="Pfam" id="PF13579">
    <property type="entry name" value="Glyco_trans_4_4"/>
    <property type="match status" value="1"/>
</dbReference>
<name>A0A9X2V7J0_9BACT</name>